<dbReference type="InterPro" id="IPR016071">
    <property type="entry name" value="Staphylococal_nuclease_OB-fold"/>
</dbReference>
<organism evidence="2">
    <name type="scientific">Mesorhizobium sp. WSM2240</name>
    <dbReference type="NCBI Taxonomy" id="3228851"/>
    <lineage>
        <taxon>Bacteria</taxon>
        <taxon>Pseudomonadati</taxon>
        <taxon>Pseudomonadota</taxon>
        <taxon>Alphaproteobacteria</taxon>
        <taxon>Hyphomicrobiales</taxon>
        <taxon>Phyllobacteriaceae</taxon>
        <taxon>Mesorhizobium</taxon>
    </lineage>
</organism>
<dbReference type="Gene3D" id="2.40.50.90">
    <property type="match status" value="1"/>
</dbReference>
<sequence>MPTKCEFVERDQYSRFVGNYSRTDGESVQRCLVRGGHAMDRPRHSHGAFAQEESAAKSEGIGIWQGEFQPPWELASRPAWTDSPLDRCP</sequence>
<dbReference type="AlphaFoldDB" id="A0AAU8CXF6"/>
<dbReference type="RefSeq" id="WP_353641449.1">
    <property type="nucleotide sequence ID" value="NZ_CP159253.1"/>
</dbReference>
<reference evidence="2" key="1">
    <citation type="submission" date="2024-06" db="EMBL/GenBank/DDBJ databases">
        <title>Mesorhizobium karijinii sp. nov., a symbiont of the iconic Swainsona formosa from arid Australia.</title>
        <authorList>
            <person name="Hill Y.J."/>
            <person name="Watkin E.L.J."/>
            <person name="O'Hara G.W."/>
            <person name="Terpolilli J."/>
            <person name="Tye M.L."/>
            <person name="Kohlmeier M.G."/>
        </authorList>
    </citation>
    <scope>NUCLEOTIDE SEQUENCE</scope>
    <source>
        <strain evidence="2">WSM2240</strain>
    </source>
</reference>
<name>A0AAU8CXF6_9HYPH</name>
<evidence type="ECO:0000259" key="1">
    <source>
        <dbReference type="Pfam" id="PF00565"/>
    </source>
</evidence>
<protein>
    <submittedName>
        <fullName evidence="2">Thermonuclease family protein</fullName>
    </submittedName>
</protein>
<feature type="domain" description="TNase-like" evidence="1">
    <location>
        <begin position="8"/>
        <end position="65"/>
    </location>
</feature>
<dbReference type="SUPFAM" id="SSF50199">
    <property type="entry name" value="Staphylococcal nuclease"/>
    <property type="match status" value="1"/>
</dbReference>
<gene>
    <name evidence="2" type="ORF">ABVK50_11405</name>
</gene>
<dbReference type="InterPro" id="IPR035437">
    <property type="entry name" value="SNase_OB-fold_sf"/>
</dbReference>
<evidence type="ECO:0000313" key="2">
    <source>
        <dbReference type="EMBL" id="XCG51040.1"/>
    </source>
</evidence>
<proteinExistence type="predicted"/>
<dbReference type="Pfam" id="PF00565">
    <property type="entry name" value="SNase"/>
    <property type="match status" value="1"/>
</dbReference>
<dbReference type="EMBL" id="CP159253">
    <property type="protein sequence ID" value="XCG51040.1"/>
    <property type="molecule type" value="Genomic_DNA"/>
</dbReference>
<accession>A0AAU8CXF6</accession>